<organism evidence="2">
    <name type="scientific">Cryptococcus bacillisporus CA1280</name>
    <dbReference type="NCBI Taxonomy" id="1296109"/>
    <lineage>
        <taxon>Eukaryota</taxon>
        <taxon>Fungi</taxon>
        <taxon>Dikarya</taxon>
        <taxon>Basidiomycota</taxon>
        <taxon>Agaricomycotina</taxon>
        <taxon>Tremellomycetes</taxon>
        <taxon>Tremellales</taxon>
        <taxon>Cryptococcaceae</taxon>
        <taxon>Cryptococcus</taxon>
        <taxon>Cryptococcus gattii species complex</taxon>
    </lineage>
</organism>
<dbReference type="HOGENOM" id="CLU_3279438_0_0_1"/>
<evidence type="ECO:0000256" key="1">
    <source>
        <dbReference type="SAM" id="MobiDB-lite"/>
    </source>
</evidence>
<dbReference type="AlphaFoldDB" id="A0A0D0VNF4"/>
<feature type="compositionally biased region" description="Basic and acidic residues" evidence="1">
    <location>
        <begin position="1"/>
        <end position="15"/>
    </location>
</feature>
<gene>
    <name evidence="2" type="ORF">I312_04032</name>
</gene>
<dbReference type="EMBL" id="KN847983">
    <property type="protein sequence ID" value="KIR46545.1"/>
    <property type="molecule type" value="Genomic_DNA"/>
</dbReference>
<feature type="region of interest" description="Disordered" evidence="1">
    <location>
        <begin position="1"/>
        <end position="41"/>
    </location>
</feature>
<reference evidence="2" key="1">
    <citation type="submission" date="2015-01" db="EMBL/GenBank/DDBJ databases">
        <title>The Genome Sequence of Cryptococcus gattii CA1280.</title>
        <authorList>
            <consortium name="The Broad Institute Genomics Platform"/>
            <person name="Cuomo C."/>
            <person name="Litvintseva A."/>
            <person name="Chen Y."/>
            <person name="Heitman J."/>
            <person name="Sun S."/>
            <person name="Springer D."/>
            <person name="Dromer F."/>
            <person name="Young S."/>
            <person name="Zeng Q."/>
            <person name="Gargeya S."/>
            <person name="Abouelleil A."/>
            <person name="Alvarado L."/>
            <person name="Chapman S.B."/>
            <person name="Gainer-Dewar J."/>
            <person name="Goldberg J."/>
            <person name="Griggs A."/>
            <person name="Gujja S."/>
            <person name="Hansen M."/>
            <person name="Howarth C."/>
            <person name="Imamovic A."/>
            <person name="Larimer J."/>
            <person name="Murphy C."/>
            <person name="Naylor J."/>
            <person name="Pearson M."/>
            <person name="Priest M."/>
            <person name="Roberts A."/>
            <person name="Saif S."/>
            <person name="Shea T."/>
            <person name="Sykes S."/>
            <person name="Wortman J."/>
            <person name="Nusbaum C."/>
            <person name="Birren B."/>
        </authorList>
    </citation>
    <scope>NUCLEOTIDE SEQUENCE [LARGE SCALE GENOMIC DNA]</scope>
    <source>
        <strain evidence="2">CA1280</strain>
    </source>
</reference>
<evidence type="ECO:0000313" key="2">
    <source>
        <dbReference type="EMBL" id="KIR46545.1"/>
    </source>
</evidence>
<dbReference type="OrthoDB" id="10281729at2759"/>
<protein>
    <submittedName>
        <fullName evidence="2">Uncharacterized protein</fullName>
    </submittedName>
</protein>
<proteinExistence type="predicted"/>
<sequence length="41" mass="4608">MKGDQHEDAKEETSGHRRLTSARGVMRRSPEFQRSAAGSLH</sequence>
<accession>A0A0D0VNF4</accession>
<name>A0A0D0VNF4_CRYGA</name>